<dbReference type="Proteomes" id="UP000077667">
    <property type="component" value="Chromosome"/>
</dbReference>
<accession>A0A1A9I5V6</accession>
<reference evidence="2 3" key="1">
    <citation type="submission" date="2016-05" db="EMBL/GenBank/DDBJ databases">
        <title>Niabella ginsenosidivorans BS26 whole genome sequencing.</title>
        <authorList>
            <person name="Im W.T."/>
            <person name="Siddiqi M.Z."/>
        </authorList>
    </citation>
    <scope>NUCLEOTIDE SEQUENCE [LARGE SCALE GENOMIC DNA]</scope>
    <source>
        <strain evidence="2 3">BS26</strain>
    </source>
</reference>
<sequence>MKRIKFYIVLLALLSPAVLFAQHQLYYFQDPRSMLLGVKDQSGKIIIPARGHVYYDVNLRAPITDSLINLLDVRHRRDSAAAYAFGSTYDRRGNFLFHPMAFDNGPDYFVEGLSRCVDKGKVGFVNLQGQIIIQPQWDWASPFNYGYASACNGCYLDRESDPEHPSIALSSNGEKVYINRQGDTVPLMSKRQSDKDLPVDGGFLPYPFHYNRQEQAIVDSMNAMDVLSKIYTAFLEEPVTGKSGQLHFQILERPSETSPYYQIQGFTYGDMQGVDQFLFLRDEAGQLFHPGPEGKLIPFNRWLKASLQNCDRFFRQNRNAPNRFNVSEYLKGL</sequence>
<proteinExistence type="predicted"/>
<dbReference type="KEGG" id="nia:A8C56_19865"/>
<dbReference type="InterPro" id="IPR032774">
    <property type="entry name" value="WG_beta_rep"/>
</dbReference>
<evidence type="ECO:0008006" key="4">
    <source>
        <dbReference type="Google" id="ProtNLM"/>
    </source>
</evidence>
<evidence type="ECO:0000256" key="1">
    <source>
        <dbReference type="SAM" id="SignalP"/>
    </source>
</evidence>
<protein>
    <recommendedName>
        <fullName evidence="4">WG repeat-containing protein</fullName>
    </recommendedName>
</protein>
<dbReference type="STRING" id="1176587.A8C56_19865"/>
<name>A0A1A9I5V6_9BACT</name>
<evidence type="ECO:0000313" key="3">
    <source>
        <dbReference type="Proteomes" id="UP000077667"/>
    </source>
</evidence>
<feature type="signal peptide" evidence="1">
    <location>
        <begin position="1"/>
        <end position="21"/>
    </location>
</feature>
<dbReference type="Pfam" id="PF14903">
    <property type="entry name" value="WG_beta_rep"/>
    <property type="match status" value="1"/>
</dbReference>
<dbReference type="OrthoDB" id="697275at2"/>
<keyword evidence="1" id="KW-0732">Signal</keyword>
<dbReference type="AlphaFoldDB" id="A0A1A9I5V6"/>
<dbReference type="EMBL" id="CP015772">
    <property type="protein sequence ID" value="ANH82943.1"/>
    <property type="molecule type" value="Genomic_DNA"/>
</dbReference>
<gene>
    <name evidence="2" type="ORF">A8C56_19865</name>
</gene>
<evidence type="ECO:0000313" key="2">
    <source>
        <dbReference type="EMBL" id="ANH82943.1"/>
    </source>
</evidence>
<organism evidence="2 3">
    <name type="scientific">Niabella ginsenosidivorans</name>
    <dbReference type="NCBI Taxonomy" id="1176587"/>
    <lineage>
        <taxon>Bacteria</taxon>
        <taxon>Pseudomonadati</taxon>
        <taxon>Bacteroidota</taxon>
        <taxon>Chitinophagia</taxon>
        <taxon>Chitinophagales</taxon>
        <taxon>Chitinophagaceae</taxon>
        <taxon>Niabella</taxon>
    </lineage>
</organism>
<keyword evidence="3" id="KW-1185">Reference proteome</keyword>
<feature type="chain" id="PRO_5008389901" description="WG repeat-containing protein" evidence="1">
    <location>
        <begin position="22"/>
        <end position="333"/>
    </location>
</feature>
<dbReference type="RefSeq" id="WP_067759970.1">
    <property type="nucleotide sequence ID" value="NZ_CP015772.1"/>
</dbReference>